<accession>A0AAV4LIQ3</accession>
<organism evidence="2 3">
    <name type="scientific">Collibacillus ludicampi</name>
    <dbReference type="NCBI Taxonomy" id="2771369"/>
    <lineage>
        <taxon>Bacteria</taxon>
        <taxon>Bacillati</taxon>
        <taxon>Bacillota</taxon>
        <taxon>Bacilli</taxon>
        <taxon>Bacillales</taxon>
        <taxon>Alicyclobacillaceae</taxon>
        <taxon>Collibacillus</taxon>
    </lineage>
</organism>
<dbReference type="AlphaFoldDB" id="A0AAV4LIQ3"/>
<feature type="transmembrane region" description="Helical" evidence="1">
    <location>
        <begin position="12"/>
        <end position="29"/>
    </location>
</feature>
<keyword evidence="1" id="KW-0812">Transmembrane</keyword>
<dbReference type="Proteomes" id="UP001057291">
    <property type="component" value="Unassembled WGS sequence"/>
</dbReference>
<proteinExistence type="predicted"/>
<name>A0AAV4LIQ3_9BACL</name>
<evidence type="ECO:0000313" key="2">
    <source>
        <dbReference type="EMBL" id="GIM47625.1"/>
    </source>
</evidence>
<keyword evidence="1" id="KW-1133">Transmembrane helix</keyword>
<keyword evidence="1" id="KW-0472">Membrane</keyword>
<keyword evidence="3" id="KW-1185">Reference proteome</keyword>
<gene>
    <name evidence="2" type="ORF">DNHGIG_31740</name>
</gene>
<sequence>MPTTGIGPIDNLGKLILSIFVILLFVMMGGRLIKMLHRHEYAQLVSTLMLFGIALWFIIDPASLINIFKSIFSGAAGKLGGGGGGAGTGQ</sequence>
<dbReference type="EMBL" id="BOQE01000001">
    <property type="protein sequence ID" value="GIM47625.1"/>
    <property type="molecule type" value="Genomic_DNA"/>
</dbReference>
<evidence type="ECO:0000313" key="3">
    <source>
        <dbReference type="Proteomes" id="UP001057291"/>
    </source>
</evidence>
<dbReference type="RefSeq" id="WP_282200582.1">
    <property type="nucleotide sequence ID" value="NZ_BOQE01000001.1"/>
</dbReference>
<reference evidence="2" key="1">
    <citation type="journal article" date="2023" name="Int. J. Syst. Evol. Microbiol.">
        <title>Collibacillus ludicampi gen. nov., sp. nov., a new soil bacterium of the family Alicyclobacillaceae.</title>
        <authorList>
            <person name="Jojima T."/>
            <person name="Ioku Y."/>
            <person name="Fukuta Y."/>
            <person name="Shirasaka N."/>
            <person name="Matsumura Y."/>
            <person name="Mori M."/>
        </authorList>
    </citation>
    <scope>NUCLEOTIDE SEQUENCE</scope>
    <source>
        <strain evidence="2">TP075</strain>
    </source>
</reference>
<comment type="caution">
    <text evidence="2">The sequence shown here is derived from an EMBL/GenBank/DDBJ whole genome shotgun (WGS) entry which is preliminary data.</text>
</comment>
<feature type="transmembrane region" description="Helical" evidence="1">
    <location>
        <begin position="41"/>
        <end position="59"/>
    </location>
</feature>
<protein>
    <submittedName>
        <fullName evidence="2">Uncharacterized protein</fullName>
    </submittedName>
</protein>
<evidence type="ECO:0000256" key="1">
    <source>
        <dbReference type="SAM" id="Phobius"/>
    </source>
</evidence>